<keyword evidence="1" id="KW-0175">Coiled coil</keyword>
<feature type="coiled-coil region" evidence="1">
    <location>
        <begin position="68"/>
        <end position="95"/>
    </location>
</feature>
<dbReference type="OrthoDB" id="4976927at2"/>
<evidence type="ECO:0000313" key="4">
    <source>
        <dbReference type="EMBL" id="GEK86817.1"/>
    </source>
</evidence>
<evidence type="ECO:0000313" key="5">
    <source>
        <dbReference type="Proteomes" id="UP000321225"/>
    </source>
</evidence>
<feature type="region of interest" description="Disordered" evidence="2">
    <location>
        <begin position="1"/>
        <end position="34"/>
    </location>
</feature>
<reference evidence="4 5" key="1">
    <citation type="submission" date="2019-07" db="EMBL/GenBank/DDBJ databases">
        <title>Whole genome shotgun sequence of Microbacterium aerolatum NBRC 103071.</title>
        <authorList>
            <person name="Hosoyama A."/>
            <person name="Uohara A."/>
            <person name="Ohji S."/>
            <person name="Ichikawa N."/>
        </authorList>
    </citation>
    <scope>NUCLEOTIDE SEQUENCE [LARGE SCALE GENOMIC DNA]</scope>
    <source>
        <strain evidence="4 5">NBRC 103071</strain>
    </source>
</reference>
<proteinExistence type="predicted"/>
<organism evidence="4 5">
    <name type="scientific">Microbacterium aerolatum</name>
    <dbReference type="NCBI Taxonomy" id="153731"/>
    <lineage>
        <taxon>Bacteria</taxon>
        <taxon>Bacillati</taxon>
        <taxon>Actinomycetota</taxon>
        <taxon>Actinomycetes</taxon>
        <taxon>Micrococcales</taxon>
        <taxon>Microbacteriaceae</taxon>
        <taxon>Microbacterium</taxon>
    </lineage>
</organism>
<feature type="transmembrane region" description="Helical" evidence="3">
    <location>
        <begin position="39"/>
        <end position="60"/>
    </location>
</feature>
<dbReference type="EMBL" id="BJUW01000008">
    <property type="protein sequence ID" value="GEK86817.1"/>
    <property type="molecule type" value="Genomic_DNA"/>
</dbReference>
<comment type="caution">
    <text evidence="4">The sequence shown here is derived from an EMBL/GenBank/DDBJ whole genome shotgun (WGS) entry which is preliminary data.</text>
</comment>
<gene>
    <name evidence="4" type="ORF">MAE01_19930</name>
</gene>
<dbReference type="RefSeq" id="WP_147039406.1">
    <property type="nucleotide sequence ID" value="NZ_BJUW01000008.1"/>
</dbReference>
<dbReference type="Proteomes" id="UP000321225">
    <property type="component" value="Unassembled WGS sequence"/>
</dbReference>
<keyword evidence="3" id="KW-1133">Transmembrane helix</keyword>
<keyword evidence="5" id="KW-1185">Reference proteome</keyword>
<keyword evidence="3" id="KW-0812">Transmembrane</keyword>
<evidence type="ECO:0000256" key="2">
    <source>
        <dbReference type="SAM" id="MobiDB-lite"/>
    </source>
</evidence>
<evidence type="ECO:0000256" key="1">
    <source>
        <dbReference type="SAM" id="Coils"/>
    </source>
</evidence>
<sequence>MAASPVPPSGGHQIESAFGAAAEPAPASERKPRRRRTGLILTALGILVIGAACAGTHWAANVGYDDALLAFEDAADDAKASQDELERTLLALTDTTDVATTVAETDSGNLMDAASKETFTAALSEATDAQDEAAALIDEKLPEPTDKPAWAWELFGATAELNTDRDELTEDHGDFDDTRSTVATASDAVNTTGTAAVLSAAEAAGAFESAHVSARNTDIIALRRAAERLSGAAALDATSAEAYAELESAAAQMLSSEQAELAEKQGPLHDARVEIEAFARDLAPGVLLDFDWSPLVNGYGEADSMGGYATWWYGEPGYANLELSDSVARYWPGDRSRALVAHEVGHAISVKCKGMYDDSDQGTIEAWATAWAIGMGFHDDANGTSAYGTPPQSLIDAAAACR</sequence>
<evidence type="ECO:0000256" key="3">
    <source>
        <dbReference type="SAM" id="Phobius"/>
    </source>
</evidence>
<dbReference type="AlphaFoldDB" id="A0A511ALR3"/>
<keyword evidence="3" id="KW-0472">Membrane</keyword>
<protein>
    <submittedName>
        <fullName evidence="4">Uncharacterized protein</fullName>
    </submittedName>
</protein>
<name>A0A511ALR3_9MICO</name>
<accession>A0A511ALR3</accession>